<keyword evidence="2" id="KW-0547">Nucleotide-binding</keyword>
<dbReference type="InterPro" id="IPR001977">
    <property type="entry name" value="Depp_CoAkinase"/>
</dbReference>
<keyword evidence="4" id="KW-1133">Transmembrane helix</keyword>
<dbReference type="NCBIfam" id="TIGR00152">
    <property type="entry name" value="dephospho-CoA kinase"/>
    <property type="match status" value="1"/>
</dbReference>
<protein>
    <recommendedName>
        <fullName evidence="7">Dephospho-CoA kinase</fullName>
    </recommendedName>
</protein>
<dbReference type="GO" id="GO:0005737">
    <property type="term" value="C:cytoplasm"/>
    <property type="evidence" value="ECO:0007669"/>
    <property type="project" value="UniProtKB-ARBA"/>
</dbReference>
<dbReference type="HOGENOM" id="CLU_057180_0_1_1"/>
<dbReference type="InterPro" id="IPR027417">
    <property type="entry name" value="P-loop_NTPase"/>
</dbReference>
<dbReference type="GO" id="GO:0015937">
    <property type="term" value="P:coenzyme A biosynthetic process"/>
    <property type="evidence" value="ECO:0007669"/>
    <property type="project" value="InterPro"/>
</dbReference>
<dbReference type="SUPFAM" id="SSF52540">
    <property type="entry name" value="P-loop containing nucleoside triphosphate hydrolases"/>
    <property type="match status" value="1"/>
</dbReference>
<evidence type="ECO:0000256" key="4">
    <source>
        <dbReference type="SAM" id="Phobius"/>
    </source>
</evidence>
<dbReference type="PANTHER" id="PTHR10695">
    <property type="entry name" value="DEPHOSPHO-COA KINASE-RELATED"/>
    <property type="match status" value="1"/>
</dbReference>
<organism evidence="5 6">
    <name type="scientific">Serendipita vermifera MAFF 305830</name>
    <dbReference type="NCBI Taxonomy" id="933852"/>
    <lineage>
        <taxon>Eukaryota</taxon>
        <taxon>Fungi</taxon>
        <taxon>Dikarya</taxon>
        <taxon>Basidiomycota</taxon>
        <taxon>Agaricomycotina</taxon>
        <taxon>Agaricomycetes</taxon>
        <taxon>Sebacinales</taxon>
        <taxon>Serendipitaceae</taxon>
        <taxon>Serendipita</taxon>
    </lineage>
</organism>
<sequence length="246" mass="27250">MLVVGLTGGIASGKSTVSRLLSTKHKFPIVDADVIARDVVQPGTSAHKKIIKHFGEDVLLKDGSRELDRKKLGDVIFRDASKRKVLNGIVHPAVRWAMFTAVIKHWLSGESVCILDVPLLVEANLWKWVGWVVVIYCSREIQTKRLIDRDNITVSAAQDRLSSQMALTDKVGYADKVIDNSSGVIELERQVAELAASLRAKAGWSWRLAWLVPPAGVLLAIWSLASRALLRYIGNKRAARSRKARL</sequence>
<dbReference type="GO" id="GO:0005524">
    <property type="term" value="F:ATP binding"/>
    <property type="evidence" value="ECO:0007669"/>
    <property type="project" value="UniProtKB-KW"/>
</dbReference>
<comment type="similarity">
    <text evidence="1">Belongs to the CoaE family.</text>
</comment>
<name>A0A0C3BK19_SERVB</name>
<feature type="transmembrane region" description="Helical" evidence="4">
    <location>
        <begin position="208"/>
        <end position="230"/>
    </location>
</feature>
<evidence type="ECO:0000256" key="3">
    <source>
        <dbReference type="ARBA" id="ARBA00022840"/>
    </source>
</evidence>
<accession>A0A0C3BK19</accession>
<dbReference type="PANTHER" id="PTHR10695:SF46">
    <property type="entry name" value="BIFUNCTIONAL COENZYME A SYNTHASE-RELATED"/>
    <property type="match status" value="1"/>
</dbReference>
<dbReference type="Proteomes" id="UP000054097">
    <property type="component" value="Unassembled WGS sequence"/>
</dbReference>
<dbReference type="Gene3D" id="3.40.50.300">
    <property type="entry name" value="P-loop containing nucleotide triphosphate hydrolases"/>
    <property type="match status" value="1"/>
</dbReference>
<evidence type="ECO:0000256" key="2">
    <source>
        <dbReference type="ARBA" id="ARBA00022741"/>
    </source>
</evidence>
<reference evidence="6" key="2">
    <citation type="submission" date="2015-01" db="EMBL/GenBank/DDBJ databases">
        <title>Evolutionary Origins and Diversification of the Mycorrhizal Mutualists.</title>
        <authorList>
            <consortium name="DOE Joint Genome Institute"/>
            <consortium name="Mycorrhizal Genomics Consortium"/>
            <person name="Kohler A."/>
            <person name="Kuo A."/>
            <person name="Nagy L.G."/>
            <person name="Floudas D."/>
            <person name="Copeland A."/>
            <person name="Barry K.W."/>
            <person name="Cichocki N."/>
            <person name="Veneault-Fourrey C."/>
            <person name="LaButti K."/>
            <person name="Lindquist E.A."/>
            <person name="Lipzen A."/>
            <person name="Lundell T."/>
            <person name="Morin E."/>
            <person name="Murat C."/>
            <person name="Riley R."/>
            <person name="Ohm R."/>
            <person name="Sun H."/>
            <person name="Tunlid A."/>
            <person name="Henrissat B."/>
            <person name="Grigoriev I.V."/>
            <person name="Hibbett D.S."/>
            <person name="Martin F."/>
        </authorList>
    </citation>
    <scope>NUCLEOTIDE SEQUENCE [LARGE SCALE GENOMIC DNA]</scope>
    <source>
        <strain evidence="6">MAFF 305830</strain>
    </source>
</reference>
<dbReference type="PROSITE" id="PS51219">
    <property type="entry name" value="DPCK"/>
    <property type="match status" value="1"/>
</dbReference>
<gene>
    <name evidence="5" type="ORF">M408DRAFT_327250</name>
</gene>
<dbReference type="CDD" id="cd02022">
    <property type="entry name" value="DPCK"/>
    <property type="match status" value="1"/>
</dbReference>
<keyword evidence="4" id="KW-0472">Membrane</keyword>
<proteinExistence type="inferred from homology"/>
<dbReference type="HAMAP" id="MF_00376">
    <property type="entry name" value="Dephospho_CoA_kinase"/>
    <property type="match status" value="1"/>
</dbReference>
<reference evidence="5 6" key="1">
    <citation type="submission" date="2014-04" db="EMBL/GenBank/DDBJ databases">
        <authorList>
            <consortium name="DOE Joint Genome Institute"/>
            <person name="Kuo A."/>
            <person name="Zuccaro A."/>
            <person name="Kohler A."/>
            <person name="Nagy L.G."/>
            <person name="Floudas D."/>
            <person name="Copeland A."/>
            <person name="Barry K.W."/>
            <person name="Cichocki N."/>
            <person name="Veneault-Fourrey C."/>
            <person name="LaButti K."/>
            <person name="Lindquist E.A."/>
            <person name="Lipzen A."/>
            <person name="Lundell T."/>
            <person name="Morin E."/>
            <person name="Murat C."/>
            <person name="Sun H."/>
            <person name="Tunlid A."/>
            <person name="Henrissat B."/>
            <person name="Grigoriev I.V."/>
            <person name="Hibbett D.S."/>
            <person name="Martin F."/>
            <person name="Nordberg H.P."/>
            <person name="Cantor M.N."/>
            <person name="Hua S.X."/>
        </authorList>
    </citation>
    <scope>NUCLEOTIDE SEQUENCE [LARGE SCALE GENOMIC DNA]</scope>
    <source>
        <strain evidence="5 6">MAFF 305830</strain>
    </source>
</reference>
<dbReference type="GO" id="GO:0004140">
    <property type="term" value="F:dephospho-CoA kinase activity"/>
    <property type="evidence" value="ECO:0007669"/>
    <property type="project" value="InterPro"/>
</dbReference>
<evidence type="ECO:0008006" key="7">
    <source>
        <dbReference type="Google" id="ProtNLM"/>
    </source>
</evidence>
<dbReference type="OrthoDB" id="247245at2759"/>
<keyword evidence="6" id="KW-1185">Reference proteome</keyword>
<evidence type="ECO:0000313" key="5">
    <source>
        <dbReference type="EMBL" id="KIM31836.1"/>
    </source>
</evidence>
<evidence type="ECO:0000313" key="6">
    <source>
        <dbReference type="Proteomes" id="UP000054097"/>
    </source>
</evidence>
<dbReference type="EMBL" id="KN824281">
    <property type="protein sequence ID" value="KIM31836.1"/>
    <property type="molecule type" value="Genomic_DNA"/>
</dbReference>
<evidence type="ECO:0000256" key="1">
    <source>
        <dbReference type="ARBA" id="ARBA00009018"/>
    </source>
</evidence>
<dbReference type="Pfam" id="PF01121">
    <property type="entry name" value="CoaE"/>
    <property type="match status" value="1"/>
</dbReference>
<dbReference type="STRING" id="933852.A0A0C3BK19"/>
<keyword evidence="4" id="KW-0812">Transmembrane</keyword>
<keyword evidence="3" id="KW-0067">ATP-binding</keyword>
<dbReference type="FunFam" id="3.40.50.300:FF:000485">
    <property type="entry name" value="Dephospho-CoA kinase CAB5"/>
    <property type="match status" value="1"/>
</dbReference>
<dbReference type="AlphaFoldDB" id="A0A0C3BK19"/>